<sequence>MEDSNRITGTDRLELLHTFVRIVEAGSLSAAAAQLGGTQPTVSRRLQSLEKALGVQLLQRSTHTLSPTADGERCYERAKELLAHWEAFDLDLRGSAAEVEGLLRVVAPHAFGQDLLVRIVERFLVNHPRVRVDWLLHDDRALHDYIAAGIDCAIHVGELQAPGVIALKLSEVPRIAVVAPDLLDGRRLPEHPAELAALPWLALSTYYRSEVELTHAVSGAVERVAFQPRFATDSLYALRTAALHGLGVSVGSAWLLDADIAAGRLVRLLPEWQAEALPVYLVYPHARFYPARLRHFIALMKEALPAAIAEAAERSA</sequence>
<dbReference type="PANTHER" id="PTHR30537">
    <property type="entry name" value="HTH-TYPE TRANSCRIPTIONAL REGULATOR"/>
    <property type="match status" value="1"/>
</dbReference>
<dbReference type="RefSeq" id="WP_076835597.1">
    <property type="nucleotide sequence ID" value="NZ_CP019434.1"/>
</dbReference>
<evidence type="ECO:0000259" key="5">
    <source>
        <dbReference type="PROSITE" id="PS50931"/>
    </source>
</evidence>
<dbReference type="FunFam" id="1.10.10.10:FF:000001">
    <property type="entry name" value="LysR family transcriptional regulator"/>
    <property type="match status" value="1"/>
</dbReference>
<keyword evidence="2" id="KW-0805">Transcription regulation</keyword>
<dbReference type="SUPFAM" id="SSF53850">
    <property type="entry name" value="Periplasmic binding protein-like II"/>
    <property type="match status" value="1"/>
</dbReference>
<proteinExistence type="inferred from homology"/>
<keyword evidence="3" id="KW-0238">DNA-binding</keyword>
<dbReference type="EMBL" id="CP019434">
    <property type="protein sequence ID" value="APZ42156.1"/>
    <property type="molecule type" value="Genomic_DNA"/>
</dbReference>
<dbReference type="Gene3D" id="3.40.190.290">
    <property type="match status" value="1"/>
</dbReference>
<dbReference type="SUPFAM" id="SSF46785">
    <property type="entry name" value="Winged helix' DNA-binding domain"/>
    <property type="match status" value="1"/>
</dbReference>
<dbReference type="InterPro" id="IPR000847">
    <property type="entry name" value="LysR_HTH_N"/>
</dbReference>
<dbReference type="InterPro" id="IPR005119">
    <property type="entry name" value="LysR_subst-bd"/>
</dbReference>
<keyword evidence="7" id="KW-1185">Reference proteome</keyword>
<comment type="similarity">
    <text evidence="1">Belongs to the LysR transcriptional regulatory family.</text>
</comment>
<protein>
    <submittedName>
        <fullName evidence="6">LysR family transcriptional regulator</fullName>
    </submittedName>
</protein>
<dbReference type="AlphaFoldDB" id="A0A1P8UEB6"/>
<dbReference type="PANTHER" id="PTHR30537:SF5">
    <property type="entry name" value="HTH-TYPE TRANSCRIPTIONAL ACTIVATOR TTDR-RELATED"/>
    <property type="match status" value="1"/>
</dbReference>
<organism evidence="6 7">
    <name type="scientific">Acidihalobacter ferrooxydans</name>
    <dbReference type="NCBI Taxonomy" id="1765967"/>
    <lineage>
        <taxon>Bacteria</taxon>
        <taxon>Pseudomonadati</taxon>
        <taxon>Pseudomonadota</taxon>
        <taxon>Gammaproteobacteria</taxon>
        <taxon>Chromatiales</taxon>
        <taxon>Ectothiorhodospiraceae</taxon>
        <taxon>Acidihalobacter</taxon>
    </lineage>
</organism>
<dbReference type="GO" id="GO:0006351">
    <property type="term" value="P:DNA-templated transcription"/>
    <property type="evidence" value="ECO:0007669"/>
    <property type="project" value="TreeGrafter"/>
</dbReference>
<evidence type="ECO:0000256" key="4">
    <source>
        <dbReference type="ARBA" id="ARBA00023163"/>
    </source>
</evidence>
<dbReference type="OrthoDB" id="8885940at2"/>
<evidence type="ECO:0000313" key="7">
    <source>
        <dbReference type="Proteomes" id="UP000243807"/>
    </source>
</evidence>
<dbReference type="PROSITE" id="PS50931">
    <property type="entry name" value="HTH_LYSR"/>
    <property type="match status" value="1"/>
</dbReference>
<evidence type="ECO:0000256" key="2">
    <source>
        <dbReference type="ARBA" id="ARBA00023015"/>
    </source>
</evidence>
<dbReference type="InterPro" id="IPR058163">
    <property type="entry name" value="LysR-type_TF_proteobact-type"/>
</dbReference>
<dbReference type="InterPro" id="IPR036388">
    <property type="entry name" value="WH-like_DNA-bd_sf"/>
</dbReference>
<name>A0A1P8UEB6_9GAMM</name>
<dbReference type="Pfam" id="PF03466">
    <property type="entry name" value="LysR_substrate"/>
    <property type="match status" value="1"/>
</dbReference>
<keyword evidence="4" id="KW-0804">Transcription</keyword>
<evidence type="ECO:0000256" key="1">
    <source>
        <dbReference type="ARBA" id="ARBA00009437"/>
    </source>
</evidence>
<dbReference type="GO" id="GO:0043565">
    <property type="term" value="F:sequence-specific DNA binding"/>
    <property type="evidence" value="ECO:0007669"/>
    <property type="project" value="TreeGrafter"/>
</dbReference>
<dbReference type="GO" id="GO:0003700">
    <property type="term" value="F:DNA-binding transcription factor activity"/>
    <property type="evidence" value="ECO:0007669"/>
    <property type="project" value="InterPro"/>
</dbReference>
<dbReference type="STRING" id="1765967.BW247_02810"/>
<evidence type="ECO:0000313" key="6">
    <source>
        <dbReference type="EMBL" id="APZ42156.1"/>
    </source>
</evidence>
<gene>
    <name evidence="6" type="ORF">BW247_02810</name>
</gene>
<evidence type="ECO:0000256" key="3">
    <source>
        <dbReference type="ARBA" id="ARBA00023125"/>
    </source>
</evidence>
<dbReference type="PRINTS" id="PR00039">
    <property type="entry name" value="HTHLYSR"/>
</dbReference>
<reference evidence="6 7" key="1">
    <citation type="submission" date="2017-01" db="EMBL/GenBank/DDBJ databases">
        <title>Draft sequence of Acidihalobacter ferrooxidans strain DSM 14175 (strain V8).</title>
        <authorList>
            <person name="Khaleque H.N."/>
            <person name="Ramsay J.P."/>
            <person name="Murphy R.J.T."/>
            <person name="Kaksonen A.H."/>
            <person name="Boxall N.J."/>
            <person name="Watkin E.L.J."/>
        </authorList>
    </citation>
    <scope>NUCLEOTIDE SEQUENCE [LARGE SCALE GENOMIC DNA]</scope>
    <source>
        <strain evidence="6 7">V8</strain>
    </source>
</reference>
<dbReference type="InterPro" id="IPR036390">
    <property type="entry name" value="WH_DNA-bd_sf"/>
</dbReference>
<feature type="domain" description="HTH lysR-type" evidence="5">
    <location>
        <begin position="11"/>
        <end position="68"/>
    </location>
</feature>
<dbReference type="CDD" id="cd08422">
    <property type="entry name" value="PBP2_CrgA_like"/>
    <property type="match status" value="1"/>
</dbReference>
<dbReference type="Proteomes" id="UP000243807">
    <property type="component" value="Chromosome"/>
</dbReference>
<dbReference type="KEGG" id="afy:BW247_02810"/>
<dbReference type="Gene3D" id="1.10.10.10">
    <property type="entry name" value="Winged helix-like DNA-binding domain superfamily/Winged helix DNA-binding domain"/>
    <property type="match status" value="1"/>
</dbReference>
<dbReference type="Pfam" id="PF00126">
    <property type="entry name" value="HTH_1"/>
    <property type="match status" value="1"/>
</dbReference>
<accession>A0A1P8UEB6</accession>